<organism evidence="3 4">
    <name type="scientific">Pinctada imbricata</name>
    <name type="common">Atlantic pearl-oyster</name>
    <name type="synonym">Pinctada martensii</name>
    <dbReference type="NCBI Taxonomy" id="66713"/>
    <lineage>
        <taxon>Eukaryota</taxon>
        <taxon>Metazoa</taxon>
        <taxon>Spiralia</taxon>
        <taxon>Lophotrochozoa</taxon>
        <taxon>Mollusca</taxon>
        <taxon>Bivalvia</taxon>
        <taxon>Autobranchia</taxon>
        <taxon>Pteriomorphia</taxon>
        <taxon>Pterioida</taxon>
        <taxon>Pterioidea</taxon>
        <taxon>Pteriidae</taxon>
        <taxon>Pinctada</taxon>
    </lineage>
</organism>
<dbReference type="Proteomes" id="UP001186944">
    <property type="component" value="Unassembled WGS sequence"/>
</dbReference>
<dbReference type="InterPro" id="IPR058912">
    <property type="entry name" value="HTH_animal"/>
</dbReference>
<feature type="compositionally biased region" description="Basic residues" evidence="1">
    <location>
        <begin position="9"/>
        <end position="31"/>
    </location>
</feature>
<dbReference type="InterPro" id="IPR000477">
    <property type="entry name" value="RT_dom"/>
</dbReference>
<name>A0AA89CCM7_PINIB</name>
<comment type="caution">
    <text evidence="3">The sequence shown here is derived from an EMBL/GenBank/DDBJ whole genome shotgun (WGS) entry which is preliminary data.</text>
</comment>
<dbReference type="PROSITE" id="PS50878">
    <property type="entry name" value="RT_POL"/>
    <property type="match status" value="1"/>
</dbReference>
<protein>
    <recommendedName>
        <fullName evidence="2">Reverse transcriptase domain-containing protein</fullName>
    </recommendedName>
</protein>
<dbReference type="Pfam" id="PF26215">
    <property type="entry name" value="HTH_animal"/>
    <property type="match status" value="1"/>
</dbReference>
<reference evidence="3" key="1">
    <citation type="submission" date="2019-08" db="EMBL/GenBank/DDBJ databases">
        <title>The improved chromosome-level genome for the pearl oyster Pinctada fucata martensii using PacBio sequencing and Hi-C.</title>
        <authorList>
            <person name="Zheng Z."/>
        </authorList>
    </citation>
    <scope>NUCLEOTIDE SEQUENCE</scope>
    <source>
        <strain evidence="3">ZZ-2019</strain>
        <tissue evidence="3">Adductor muscle</tissue>
    </source>
</reference>
<evidence type="ECO:0000313" key="4">
    <source>
        <dbReference type="Proteomes" id="UP001186944"/>
    </source>
</evidence>
<proteinExistence type="predicted"/>
<dbReference type="PANTHER" id="PTHR21301">
    <property type="entry name" value="REVERSE TRANSCRIPTASE"/>
    <property type="match status" value="1"/>
</dbReference>
<accession>A0AA89CCM7</accession>
<feature type="domain" description="Reverse transcriptase" evidence="2">
    <location>
        <begin position="223"/>
        <end position="479"/>
    </location>
</feature>
<dbReference type="AlphaFoldDB" id="A0AA89CCM7"/>
<gene>
    <name evidence="3" type="ORF">FSP39_009800</name>
</gene>
<keyword evidence="4" id="KW-1185">Reference proteome</keyword>
<evidence type="ECO:0000259" key="2">
    <source>
        <dbReference type="PROSITE" id="PS50878"/>
    </source>
</evidence>
<sequence length="641" mass="74358">MARSFNKLGKIRKAKQRAGNHSSHKKRKQQAKMKNASVHVKNLSFRSLKDAEILALSKGLNFIPNPTNKNVKALLQNDFKEFSRKLRCKYHFCRNNDLPLHPFYENTGYTPEKTCQTLETYIDKTQIELSSIELYRGANNISTQERKALHDLKNDQSIVIKKADKSNTVVIMDKKEYIKEGIRQLNTHHYESVEKPNIAEINSIIQERVRAMKEKGSLDKQTFHYLTNVNETVLRPGRLYLLPKVHKLNTNQNNAESKMPPGRPIVSQIGTATEKIGHYIDHFLVPIVRNQDTYIKDTTDFINKIESLKLPSSCLLISYDITSMYTNMTFPELIDAVKRALEDTRAHIHKMIKIPIPDPTDLLFLLKCLLENNVFEFNGHYYRQIIGAAMGAVPSPEICDIRMHEITKQILCLYEHKQNILFHGRFRDDGFIIFNGNRNEAERFFTIANSIHNLLKFTYEISESSMVFLDTEIYKGNRFENSGILDIKTYIKPTNTFQYLHRSSAHNKAVFTGFIKGECIRHARNTSDKDVLRKQLLEFNFQLTKRGYSKHEIKPIIEETLSLDRQNLLQSNRNKSNTKTIPNVLVTKYDPRIKGLKNRIMKHWKSLQNDDYCKMVFKSDPIIGFSKHKNIGDMITNSTLT</sequence>
<dbReference type="EMBL" id="VSWD01000003">
    <property type="protein sequence ID" value="KAK3105968.1"/>
    <property type="molecule type" value="Genomic_DNA"/>
</dbReference>
<dbReference type="PANTHER" id="PTHR21301:SF10">
    <property type="entry name" value="REVERSE TRANSCRIPTASE DOMAIN-CONTAINING PROTEIN"/>
    <property type="match status" value="1"/>
</dbReference>
<feature type="region of interest" description="Disordered" evidence="1">
    <location>
        <begin position="1"/>
        <end position="35"/>
    </location>
</feature>
<evidence type="ECO:0000256" key="1">
    <source>
        <dbReference type="SAM" id="MobiDB-lite"/>
    </source>
</evidence>
<evidence type="ECO:0000313" key="3">
    <source>
        <dbReference type="EMBL" id="KAK3105968.1"/>
    </source>
</evidence>